<feature type="compositionally biased region" description="Basic residues" evidence="5">
    <location>
        <begin position="390"/>
        <end position="414"/>
    </location>
</feature>
<feature type="compositionally biased region" description="Basic and acidic residues" evidence="5">
    <location>
        <begin position="237"/>
        <end position="246"/>
    </location>
</feature>
<dbReference type="GO" id="GO:0003964">
    <property type="term" value="F:RNA-directed DNA polymerase activity"/>
    <property type="evidence" value="ECO:0007669"/>
    <property type="project" value="UniProtKB-KW"/>
</dbReference>
<keyword evidence="1" id="KW-0808">Transferase</keyword>
<dbReference type="Pfam" id="PF17919">
    <property type="entry name" value="RT_RNaseH_2"/>
    <property type="match status" value="1"/>
</dbReference>
<keyword evidence="8" id="KW-1185">Reference proteome</keyword>
<evidence type="ECO:0000256" key="2">
    <source>
        <dbReference type="ARBA" id="ARBA00022722"/>
    </source>
</evidence>
<feature type="compositionally biased region" description="Low complexity" evidence="5">
    <location>
        <begin position="256"/>
        <end position="267"/>
    </location>
</feature>
<protein>
    <recommendedName>
        <fullName evidence="6">Reverse transcriptase/retrotransposon-derived protein RNase H-like domain-containing protein</fullName>
    </recommendedName>
</protein>
<feature type="compositionally biased region" description="Polar residues" evidence="5">
    <location>
        <begin position="415"/>
        <end position="424"/>
    </location>
</feature>
<evidence type="ECO:0000313" key="8">
    <source>
        <dbReference type="Proteomes" id="UP000479190"/>
    </source>
</evidence>
<dbReference type="EMBL" id="CADCXV010000899">
    <property type="protein sequence ID" value="CAB0038262.1"/>
    <property type="molecule type" value="Genomic_DNA"/>
</dbReference>
<dbReference type="InterPro" id="IPR041577">
    <property type="entry name" value="RT_RNaseH_2"/>
</dbReference>
<keyword evidence="1" id="KW-0548">Nucleotidyltransferase</keyword>
<evidence type="ECO:0000256" key="4">
    <source>
        <dbReference type="ARBA" id="ARBA00022918"/>
    </source>
</evidence>
<accession>A0A6H5IU28</accession>
<feature type="compositionally biased region" description="Basic and acidic residues" evidence="5">
    <location>
        <begin position="83"/>
        <end position="96"/>
    </location>
</feature>
<name>A0A6H5IU28_9HYME</name>
<feature type="region of interest" description="Disordered" evidence="5">
    <location>
        <begin position="207"/>
        <end position="268"/>
    </location>
</feature>
<feature type="region of interest" description="Disordered" evidence="5">
    <location>
        <begin position="1"/>
        <end position="119"/>
    </location>
</feature>
<dbReference type="GO" id="GO:0004519">
    <property type="term" value="F:endonuclease activity"/>
    <property type="evidence" value="ECO:0007669"/>
    <property type="project" value="UniProtKB-KW"/>
</dbReference>
<feature type="compositionally biased region" description="Basic residues" evidence="5">
    <location>
        <begin position="72"/>
        <end position="82"/>
    </location>
</feature>
<feature type="region of interest" description="Disordered" evidence="5">
    <location>
        <begin position="390"/>
        <end position="426"/>
    </location>
</feature>
<dbReference type="SUPFAM" id="SSF56672">
    <property type="entry name" value="DNA/RNA polymerases"/>
    <property type="match status" value="1"/>
</dbReference>
<gene>
    <name evidence="7" type="ORF">TBRA_LOCUS10049</name>
</gene>
<sequence>MKKYEPRARRLRQGRPRRREKSGHRLRPRHRHSSSSSSASSSTCDHQRRVKGSSSESLAQPTIRPATATQVAHRRKGKHHSKEKAASKKTLDDQRLIDAGPGHAERRSGSVVPSTSASRPSFKSWKRFESSFRKMFIGKLGEFKLLQELRNRRQGADESIVTFIVLLQLLPLALDGEAVTPRTELCMIPAHNQVFIEPKIARKLASRLQGRATASESPGSPGGDNDARSPRRASAHQRQDRAHAMESDELFGTMISSSERTSRTSGRWTRRPWKANGVYTKALGCRSTEKPLQPSKLASKALLDRVLGEHDDSEAESLECAGLSEITPEQEAAIRVVVDRMMTAEPGTLGLTRLTEHHIDVQGASPIKHKMRRMSPPMLQVAHDEVKKMLARGRHRNRQRRRGAAHLSSSRKRTQNGFGPTNNNKRSKALKKALTEAPVLARPDFARPFIVQCDASALAIGGVLSQVFDDGEHPIVYVSRVFTSAERNYTTSEKECLALLWTIRKLRPYLEGYKFIAVTIIARFNICAISRTRQAVLPDGPWRCNNGSSR</sequence>
<dbReference type="PANTHER" id="PTHR34072">
    <property type="entry name" value="ENZYMATIC POLYPROTEIN-RELATED"/>
    <property type="match status" value="1"/>
</dbReference>
<keyword evidence="2" id="KW-0540">Nuclease</keyword>
<dbReference type="OrthoDB" id="9893755at2759"/>
<feature type="domain" description="Reverse transcriptase/retrotransposon-derived protein RNase H-like" evidence="6">
    <location>
        <begin position="425"/>
        <end position="516"/>
    </location>
</feature>
<dbReference type="PANTHER" id="PTHR34072:SF52">
    <property type="entry name" value="RIBONUCLEASE H"/>
    <property type="match status" value="1"/>
</dbReference>
<keyword evidence="3" id="KW-0378">Hydrolase</keyword>
<feature type="compositionally biased region" description="Basic residues" evidence="5">
    <location>
        <begin position="9"/>
        <end position="33"/>
    </location>
</feature>
<organism evidence="7 8">
    <name type="scientific">Trichogramma brassicae</name>
    <dbReference type="NCBI Taxonomy" id="86971"/>
    <lineage>
        <taxon>Eukaryota</taxon>
        <taxon>Metazoa</taxon>
        <taxon>Ecdysozoa</taxon>
        <taxon>Arthropoda</taxon>
        <taxon>Hexapoda</taxon>
        <taxon>Insecta</taxon>
        <taxon>Pterygota</taxon>
        <taxon>Neoptera</taxon>
        <taxon>Endopterygota</taxon>
        <taxon>Hymenoptera</taxon>
        <taxon>Apocrita</taxon>
        <taxon>Proctotrupomorpha</taxon>
        <taxon>Chalcidoidea</taxon>
        <taxon>Trichogrammatidae</taxon>
        <taxon>Trichogramma</taxon>
    </lineage>
</organism>
<evidence type="ECO:0000259" key="6">
    <source>
        <dbReference type="Pfam" id="PF17919"/>
    </source>
</evidence>
<dbReference type="CDD" id="cd09274">
    <property type="entry name" value="RNase_HI_RT_Ty3"/>
    <property type="match status" value="1"/>
</dbReference>
<dbReference type="Gene3D" id="3.10.20.370">
    <property type="match status" value="1"/>
</dbReference>
<evidence type="ECO:0000256" key="1">
    <source>
        <dbReference type="ARBA" id="ARBA00022695"/>
    </source>
</evidence>
<proteinExistence type="predicted"/>
<keyword evidence="4" id="KW-0695">RNA-directed DNA polymerase</keyword>
<dbReference type="AlphaFoldDB" id="A0A6H5IU28"/>
<evidence type="ECO:0000256" key="5">
    <source>
        <dbReference type="SAM" id="MobiDB-lite"/>
    </source>
</evidence>
<evidence type="ECO:0000256" key="3">
    <source>
        <dbReference type="ARBA" id="ARBA00022759"/>
    </source>
</evidence>
<dbReference type="Proteomes" id="UP000479190">
    <property type="component" value="Unassembled WGS sequence"/>
</dbReference>
<dbReference type="FunFam" id="3.10.20.370:FF:000001">
    <property type="entry name" value="Retrovirus-related Pol polyprotein from transposon 17.6-like protein"/>
    <property type="match status" value="1"/>
</dbReference>
<reference evidence="7 8" key="1">
    <citation type="submission" date="2020-02" db="EMBL/GenBank/DDBJ databases">
        <authorList>
            <person name="Ferguson B K."/>
        </authorList>
    </citation>
    <scope>NUCLEOTIDE SEQUENCE [LARGE SCALE GENOMIC DNA]</scope>
</reference>
<dbReference type="InterPro" id="IPR043502">
    <property type="entry name" value="DNA/RNA_pol_sf"/>
</dbReference>
<keyword evidence="3" id="KW-0255">Endonuclease</keyword>
<evidence type="ECO:0000313" key="7">
    <source>
        <dbReference type="EMBL" id="CAB0038262.1"/>
    </source>
</evidence>